<sequence length="144" mass="17038">MIPQTDIASLEDIKLLVNTFYAQVQKDEIIGPIFNEKIGNRWPEHLEKMYGFWETILLEVHSYSGSPFPPHKQLPIGKDHFNRWMELFTQTTNQLFQGPLADEAKYRAKAMADMFHYKIDYFLTLKKIRLIHRNVISCSYLIFI</sequence>
<accession>A0ABY3FNI1</accession>
<evidence type="ECO:0000256" key="4">
    <source>
        <dbReference type="ARBA" id="ARBA00023004"/>
    </source>
</evidence>
<dbReference type="InterPro" id="IPR012292">
    <property type="entry name" value="Globin/Proto"/>
</dbReference>
<dbReference type="RefSeq" id="WP_144889142.1">
    <property type="nucleotide sequence ID" value="NZ_VLKO01000001.1"/>
</dbReference>
<dbReference type="Pfam" id="PF01152">
    <property type="entry name" value="Bac_globin"/>
    <property type="match status" value="1"/>
</dbReference>
<gene>
    <name evidence="5" type="ORF">IQ05_00320</name>
</gene>
<reference evidence="5 6" key="1">
    <citation type="journal article" date="2015" name="Stand. Genomic Sci.">
        <title>Genomic Encyclopedia of Bacterial and Archaeal Type Strains, Phase III: the genomes of soil and plant-associated and newly described type strains.</title>
        <authorList>
            <person name="Whitman W.B."/>
            <person name="Woyke T."/>
            <person name="Klenk H.P."/>
            <person name="Zhou Y."/>
            <person name="Lilburn T.G."/>
            <person name="Beck B.J."/>
            <person name="De Vos P."/>
            <person name="Vandamme P."/>
            <person name="Eisen J.A."/>
            <person name="Garrity G."/>
            <person name="Hugenholtz P."/>
            <person name="Kyrpides N.C."/>
        </authorList>
    </citation>
    <scope>NUCLEOTIDE SEQUENCE [LARGE SCALE GENOMIC DNA]</scope>
    <source>
        <strain evidence="5 6">CGMCC 1.6847</strain>
    </source>
</reference>
<keyword evidence="2" id="KW-0349">Heme</keyword>
<dbReference type="InterPro" id="IPR001486">
    <property type="entry name" value="Hemoglobin_trunc"/>
</dbReference>
<dbReference type="InterPro" id="IPR009050">
    <property type="entry name" value="Globin-like_sf"/>
</dbReference>
<evidence type="ECO:0000313" key="6">
    <source>
        <dbReference type="Proteomes" id="UP000317519"/>
    </source>
</evidence>
<evidence type="ECO:0000256" key="1">
    <source>
        <dbReference type="ARBA" id="ARBA00022448"/>
    </source>
</evidence>
<dbReference type="CDD" id="cd08916">
    <property type="entry name" value="TrHb3_P"/>
    <property type="match status" value="1"/>
</dbReference>
<evidence type="ECO:0000256" key="3">
    <source>
        <dbReference type="ARBA" id="ARBA00022723"/>
    </source>
</evidence>
<dbReference type="SUPFAM" id="SSF46458">
    <property type="entry name" value="Globin-like"/>
    <property type="match status" value="1"/>
</dbReference>
<dbReference type="Proteomes" id="UP000317519">
    <property type="component" value="Unassembled WGS sequence"/>
</dbReference>
<evidence type="ECO:0000313" key="5">
    <source>
        <dbReference type="EMBL" id="TWI03377.1"/>
    </source>
</evidence>
<keyword evidence="1" id="KW-0813">Transport</keyword>
<name>A0ABY3FNI1_9FLAO</name>
<dbReference type="EMBL" id="VLKO01000001">
    <property type="protein sequence ID" value="TWI03377.1"/>
    <property type="molecule type" value="Genomic_DNA"/>
</dbReference>
<keyword evidence="4" id="KW-0408">Iron</keyword>
<comment type="caution">
    <text evidence="5">The sequence shown here is derived from an EMBL/GenBank/DDBJ whole genome shotgun (WGS) entry which is preliminary data.</text>
</comment>
<keyword evidence="3" id="KW-0479">Metal-binding</keyword>
<evidence type="ECO:0000256" key="2">
    <source>
        <dbReference type="ARBA" id="ARBA00022617"/>
    </source>
</evidence>
<keyword evidence="6" id="KW-1185">Reference proteome</keyword>
<dbReference type="Gene3D" id="1.10.490.10">
    <property type="entry name" value="Globins"/>
    <property type="match status" value="1"/>
</dbReference>
<protein>
    <submittedName>
        <fullName evidence="5">Hemoglobin</fullName>
    </submittedName>
</protein>
<organism evidence="5 6">
    <name type="scientific">Flavobacterium tiangeerense</name>
    <dbReference type="NCBI Taxonomy" id="459471"/>
    <lineage>
        <taxon>Bacteria</taxon>
        <taxon>Pseudomonadati</taxon>
        <taxon>Bacteroidota</taxon>
        <taxon>Flavobacteriia</taxon>
        <taxon>Flavobacteriales</taxon>
        <taxon>Flavobacteriaceae</taxon>
        <taxon>Flavobacterium</taxon>
    </lineage>
</organism>
<proteinExistence type="predicted"/>